<keyword evidence="3" id="KW-1185">Reference proteome</keyword>
<dbReference type="InterPro" id="IPR024197">
    <property type="entry name" value="TPP-like"/>
</dbReference>
<dbReference type="EMBL" id="FNOW01000030">
    <property type="protein sequence ID" value="SDY10937.1"/>
    <property type="molecule type" value="Genomic_DNA"/>
</dbReference>
<dbReference type="PIRSF" id="PIRSF030802">
    <property type="entry name" value="UCP030802"/>
    <property type="match status" value="1"/>
</dbReference>
<dbReference type="InterPro" id="IPR006380">
    <property type="entry name" value="SPP-like_dom"/>
</dbReference>
<dbReference type="RefSeq" id="WP_091334280.1">
    <property type="nucleotide sequence ID" value="NZ_FNOW01000030.1"/>
</dbReference>
<dbReference type="GO" id="GO:0003824">
    <property type="term" value="F:catalytic activity"/>
    <property type="evidence" value="ECO:0007669"/>
    <property type="project" value="UniProtKB-ARBA"/>
</dbReference>
<organism evidence="2 3">
    <name type="scientific">Allochromatium warmingii</name>
    <name type="common">Chromatium warmingii</name>
    <dbReference type="NCBI Taxonomy" id="61595"/>
    <lineage>
        <taxon>Bacteria</taxon>
        <taxon>Pseudomonadati</taxon>
        <taxon>Pseudomonadota</taxon>
        <taxon>Gammaproteobacteria</taxon>
        <taxon>Chromatiales</taxon>
        <taxon>Chromatiaceae</taxon>
        <taxon>Allochromatium</taxon>
    </lineage>
</organism>
<dbReference type="InterPro" id="IPR036412">
    <property type="entry name" value="HAD-like_sf"/>
</dbReference>
<dbReference type="STRING" id="61595.SAMN05421644_13012"/>
<dbReference type="OrthoDB" id="8746852at2"/>
<proteinExistence type="predicted"/>
<feature type="domain" description="Sucrose phosphatase-like" evidence="1">
    <location>
        <begin position="3"/>
        <end position="235"/>
    </location>
</feature>
<evidence type="ECO:0000313" key="3">
    <source>
        <dbReference type="Proteomes" id="UP000198672"/>
    </source>
</evidence>
<dbReference type="SUPFAM" id="SSF56784">
    <property type="entry name" value="HAD-like"/>
    <property type="match status" value="1"/>
</dbReference>
<reference evidence="3" key="1">
    <citation type="submission" date="2016-10" db="EMBL/GenBank/DDBJ databases">
        <authorList>
            <person name="Varghese N."/>
            <person name="Submissions S."/>
        </authorList>
    </citation>
    <scope>NUCLEOTIDE SEQUENCE [LARGE SCALE GENOMIC DNA]</scope>
    <source>
        <strain evidence="3">DSM 173</strain>
    </source>
</reference>
<evidence type="ECO:0000259" key="1">
    <source>
        <dbReference type="Pfam" id="PF05116"/>
    </source>
</evidence>
<accession>A0A1H3H681</accession>
<dbReference type="AlphaFoldDB" id="A0A1H3H681"/>
<dbReference type="Proteomes" id="UP000198672">
    <property type="component" value="Unassembled WGS sequence"/>
</dbReference>
<sequence>MRRLIFLDLDDTLFQTRPKCPSATALHPAAYLADGQAHSFMTSRQRALWQWLEDQSTLIPTTARDHAALRRVDLPFTSWRIIDYGGVILTPDGTPDADWLAQMAAQSQTSQATLNALLADVLAFSARAGLAIRARLIEDFAIPFYLVAKYHADRAADLDRLQHELAAPWVADHAADYRLHRNGNNLAILPRWLGKEQAVRYLMQRLTSDWGELLTIGIGDSLIDAAFMAECDYSITPRDSQLFAATVSRIAL</sequence>
<dbReference type="InterPro" id="IPR023214">
    <property type="entry name" value="HAD_sf"/>
</dbReference>
<evidence type="ECO:0000313" key="2">
    <source>
        <dbReference type="EMBL" id="SDY10937.1"/>
    </source>
</evidence>
<gene>
    <name evidence="2" type="ORF">SAMN05421644_13012</name>
</gene>
<name>A0A1H3H681_ALLWA</name>
<dbReference type="Pfam" id="PF05116">
    <property type="entry name" value="S6PP"/>
    <property type="match status" value="1"/>
</dbReference>
<dbReference type="Gene3D" id="3.40.50.1000">
    <property type="entry name" value="HAD superfamily/HAD-like"/>
    <property type="match status" value="1"/>
</dbReference>
<protein>
    <submittedName>
        <fullName evidence="2">Hydroxymethylpyrimidine pyrophosphatase</fullName>
    </submittedName>
</protein>